<dbReference type="InterPro" id="IPR039426">
    <property type="entry name" value="TonB-dep_rcpt-like"/>
</dbReference>
<evidence type="ECO:0000256" key="5">
    <source>
        <dbReference type="ARBA" id="ARBA00022496"/>
    </source>
</evidence>
<accession>A0A1Y2SSK8</accession>
<evidence type="ECO:0000256" key="7">
    <source>
        <dbReference type="ARBA" id="ARBA00022729"/>
    </source>
</evidence>
<evidence type="ECO:0000256" key="10">
    <source>
        <dbReference type="ARBA" id="ARBA00023077"/>
    </source>
</evidence>
<dbReference type="GO" id="GO:0038023">
    <property type="term" value="F:signaling receptor activity"/>
    <property type="evidence" value="ECO:0007669"/>
    <property type="project" value="InterPro"/>
</dbReference>
<dbReference type="Proteomes" id="UP000194204">
    <property type="component" value="Unassembled WGS sequence"/>
</dbReference>
<evidence type="ECO:0000256" key="15">
    <source>
        <dbReference type="RuleBase" id="RU003357"/>
    </source>
</evidence>
<comment type="caution">
    <text evidence="18">The sequence shown here is derived from an EMBL/GenBank/DDBJ whole genome shotgun (WGS) entry which is preliminary data.</text>
</comment>
<comment type="similarity">
    <text evidence="2 14 15">Belongs to the TonB-dependent receptor family.</text>
</comment>
<dbReference type="InterPro" id="IPR036942">
    <property type="entry name" value="Beta-barrel_TonB_sf"/>
</dbReference>
<dbReference type="GO" id="GO:0015344">
    <property type="term" value="F:siderophore uptake transmembrane transporter activity"/>
    <property type="evidence" value="ECO:0007669"/>
    <property type="project" value="TreeGrafter"/>
</dbReference>
<evidence type="ECO:0000256" key="14">
    <source>
        <dbReference type="PROSITE-ProRule" id="PRU01360"/>
    </source>
</evidence>
<dbReference type="NCBIfam" id="TIGR01783">
    <property type="entry name" value="TonB-siderophor"/>
    <property type="match status" value="1"/>
</dbReference>
<evidence type="ECO:0000256" key="8">
    <source>
        <dbReference type="ARBA" id="ARBA00023004"/>
    </source>
</evidence>
<keyword evidence="5" id="KW-0410">Iron transport</keyword>
<feature type="domain" description="TonB-dependent receptor plug" evidence="17">
    <location>
        <begin position="88"/>
        <end position="190"/>
    </location>
</feature>
<evidence type="ECO:0000259" key="17">
    <source>
        <dbReference type="Pfam" id="PF07715"/>
    </source>
</evidence>
<dbReference type="Pfam" id="PF00593">
    <property type="entry name" value="TonB_dep_Rec_b-barrel"/>
    <property type="match status" value="1"/>
</dbReference>
<organism evidence="18 19">
    <name type="scientific">Xenorhabdus beddingii</name>
    <dbReference type="NCBI Taxonomy" id="40578"/>
    <lineage>
        <taxon>Bacteria</taxon>
        <taxon>Pseudomonadati</taxon>
        <taxon>Pseudomonadota</taxon>
        <taxon>Gammaproteobacteria</taxon>
        <taxon>Enterobacterales</taxon>
        <taxon>Morganellaceae</taxon>
        <taxon>Xenorhabdus</taxon>
    </lineage>
</organism>
<keyword evidence="10 15" id="KW-0798">TonB box</keyword>
<evidence type="ECO:0000256" key="2">
    <source>
        <dbReference type="ARBA" id="ARBA00009810"/>
    </source>
</evidence>
<reference evidence="18 19" key="1">
    <citation type="submission" date="2017-01" db="EMBL/GenBank/DDBJ databases">
        <title>Deconstructing symbiosis and pathogenesis requirements using a combined genomic-metabolomic approach.</title>
        <authorList>
            <person name="Tobias N.J."/>
            <person name="Wolff H."/>
            <person name="Djahanschiri B."/>
            <person name="Ebersberger I."/>
            <person name="Bode H.B."/>
        </authorList>
    </citation>
    <scope>NUCLEOTIDE SEQUENCE [LARGE SCALE GENOMIC DNA]</scope>
    <source>
        <strain evidence="18 19">DSM 4764</strain>
    </source>
</reference>
<dbReference type="PROSITE" id="PS52016">
    <property type="entry name" value="TONB_DEPENDENT_REC_3"/>
    <property type="match status" value="1"/>
</dbReference>
<evidence type="ECO:0000256" key="11">
    <source>
        <dbReference type="ARBA" id="ARBA00023136"/>
    </source>
</evidence>
<protein>
    <submittedName>
        <fullName evidence="18">Ferrichrysobactin receptor</fullName>
    </submittedName>
</protein>
<name>A0A1Y2SSK8_9GAMM</name>
<evidence type="ECO:0000256" key="3">
    <source>
        <dbReference type="ARBA" id="ARBA00022448"/>
    </source>
</evidence>
<evidence type="ECO:0000313" key="19">
    <source>
        <dbReference type="Proteomes" id="UP000194204"/>
    </source>
</evidence>
<keyword evidence="4 14" id="KW-1134">Transmembrane beta strand</keyword>
<dbReference type="InterPro" id="IPR012910">
    <property type="entry name" value="Plug_dom"/>
</dbReference>
<dbReference type="InterPro" id="IPR037066">
    <property type="entry name" value="Plug_dom_sf"/>
</dbReference>
<evidence type="ECO:0000259" key="16">
    <source>
        <dbReference type="Pfam" id="PF00593"/>
    </source>
</evidence>
<keyword evidence="9" id="KW-0406">Ion transport</keyword>
<dbReference type="OrthoDB" id="127311at2"/>
<dbReference type="GO" id="GO:0015891">
    <property type="term" value="P:siderophore transport"/>
    <property type="evidence" value="ECO:0007669"/>
    <property type="project" value="InterPro"/>
</dbReference>
<dbReference type="Pfam" id="PF07715">
    <property type="entry name" value="Plug"/>
    <property type="match status" value="1"/>
</dbReference>
<dbReference type="InterPro" id="IPR000531">
    <property type="entry name" value="Beta-barrel_TonB"/>
</dbReference>
<dbReference type="PANTHER" id="PTHR32552">
    <property type="entry name" value="FERRICHROME IRON RECEPTOR-RELATED"/>
    <property type="match status" value="1"/>
</dbReference>
<dbReference type="Gene3D" id="2.170.130.10">
    <property type="entry name" value="TonB-dependent receptor, plug domain"/>
    <property type="match status" value="1"/>
</dbReference>
<dbReference type="GO" id="GO:0009279">
    <property type="term" value="C:cell outer membrane"/>
    <property type="evidence" value="ECO:0007669"/>
    <property type="project" value="UniProtKB-SubCell"/>
</dbReference>
<keyword evidence="8" id="KW-0408">Iron</keyword>
<keyword evidence="7" id="KW-0732">Signal</keyword>
<keyword evidence="19" id="KW-1185">Reference proteome</keyword>
<keyword evidence="12 18" id="KW-0675">Receptor</keyword>
<dbReference type="InterPro" id="IPR010105">
    <property type="entry name" value="TonB_sidphr_rcpt"/>
</dbReference>
<keyword evidence="13 14" id="KW-0998">Cell outer membrane</keyword>
<evidence type="ECO:0000256" key="12">
    <source>
        <dbReference type="ARBA" id="ARBA00023170"/>
    </source>
</evidence>
<gene>
    <name evidence="18" type="ORF">Xbed_01043</name>
</gene>
<dbReference type="EMBL" id="MUBK01000006">
    <property type="protein sequence ID" value="OTA20793.1"/>
    <property type="molecule type" value="Genomic_DNA"/>
</dbReference>
<keyword evidence="11 14" id="KW-0472">Membrane</keyword>
<dbReference type="PANTHER" id="PTHR32552:SF68">
    <property type="entry name" value="FERRICHROME OUTER MEMBRANE TRANSPORTER_PHAGE RECEPTOR"/>
    <property type="match status" value="1"/>
</dbReference>
<evidence type="ECO:0000256" key="1">
    <source>
        <dbReference type="ARBA" id="ARBA00004571"/>
    </source>
</evidence>
<evidence type="ECO:0000256" key="9">
    <source>
        <dbReference type="ARBA" id="ARBA00023065"/>
    </source>
</evidence>
<sequence length="742" mass="82776">MGYIEEIPKSSKIYSHRRLAISLVLVTSAACAQGQETQSQESPRGGTAKIIVLPTITVSSQLPGQENGPVHGYVAEEATVGNKTRTPVMKVPSSVSVVTREQMGIQQSNSTSQALRYTVGANSERFGGFGSQLDITRIRGIDADYYLDGLRVIGNPGSWLPQTDLWTLERVEVLRGPSSAVYGQGTGGGIINQVSKRPADEMERELFVQYGSFNRKQMGFDITGPLDEDNKLLYRLTVSGLDSREQVEAMQHRRLYFAPSLTWRITPDTSWTILGTHSREPSIPDYNSLPAVVLGLDHSPYPQVDRQRNFTDTNFSDSSRSQNSITSIFEHDFGGGWSFASNARYMYVSSDLQRGVVYGYQVVYAHPWLRGYNEITPSKVNSFSMDNHIGGKLSTGVLEHTLLGGVDYTSGRLDRALYSVGPVLFNPYRENDYRPHIRRDFSASRAAPWKSHQEFSRVGAYLQDQLAYDNWLLTLSARHDWSDTEDETQSYSPVARSTKQQNRKWSGRAGLGYQFTQDFMAYVSYATSFDPLIGTDYKGNPFIPVEAKQTEVGIKFHPTGSGSLITAAVFNLEQTNVKTTDTQHLGFNNQTGKIRNRGFDIAATVELMPNLNLVANYTWLDSRVVSDPLYQNKSPAQAPHHSASTWLDYRFTGLLAGLRFGGGMRYLGSTWGDPGNTFKVPAATLFDLTASYDLYYLTGHDVTLSVNASNLTDRKYLASCTSEMYCFIGQDRVVTATLMYWW</sequence>
<evidence type="ECO:0000256" key="4">
    <source>
        <dbReference type="ARBA" id="ARBA00022452"/>
    </source>
</evidence>
<dbReference type="Gene3D" id="2.40.170.20">
    <property type="entry name" value="TonB-dependent receptor, beta-barrel domain"/>
    <property type="match status" value="1"/>
</dbReference>
<proteinExistence type="inferred from homology"/>
<comment type="subcellular location">
    <subcellularLocation>
        <location evidence="1 14">Cell outer membrane</location>
        <topology evidence="1 14">Multi-pass membrane protein</topology>
    </subcellularLocation>
</comment>
<dbReference type="SUPFAM" id="SSF56935">
    <property type="entry name" value="Porins"/>
    <property type="match status" value="1"/>
</dbReference>
<dbReference type="AlphaFoldDB" id="A0A1Y2SSK8"/>
<evidence type="ECO:0000256" key="13">
    <source>
        <dbReference type="ARBA" id="ARBA00023237"/>
    </source>
</evidence>
<evidence type="ECO:0000313" key="18">
    <source>
        <dbReference type="EMBL" id="OTA20793.1"/>
    </source>
</evidence>
<keyword evidence="3 14" id="KW-0813">Transport</keyword>
<dbReference type="STRING" id="40578.Xbed_01043"/>
<feature type="domain" description="TonB-dependent receptor-like beta-barrel" evidence="16">
    <location>
        <begin position="277"/>
        <end position="711"/>
    </location>
</feature>
<dbReference type="CDD" id="cd01347">
    <property type="entry name" value="ligand_gated_channel"/>
    <property type="match status" value="1"/>
</dbReference>
<keyword evidence="6 14" id="KW-0812">Transmembrane</keyword>
<evidence type="ECO:0000256" key="6">
    <source>
        <dbReference type="ARBA" id="ARBA00022692"/>
    </source>
</evidence>